<dbReference type="EMBL" id="CP036271">
    <property type="protein sequence ID" value="QDT52918.1"/>
    <property type="molecule type" value="Genomic_DNA"/>
</dbReference>
<keyword evidence="15" id="KW-0560">Oxidoreductase</keyword>
<dbReference type="AlphaFoldDB" id="A0A517S9V7"/>
<keyword evidence="6" id="KW-0479">Metal-binding</keyword>
<dbReference type="Pfam" id="PF22117">
    <property type="entry name" value="Fer4_Nqo3"/>
    <property type="match status" value="1"/>
</dbReference>
<keyword evidence="4" id="KW-0004">4Fe-4S</keyword>
<dbReference type="GO" id="GO:0016020">
    <property type="term" value="C:membrane"/>
    <property type="evidence" value="ECO:0007669"/>
    <property type="project" value="UniProtKB-SubCell"/>
</dbReference>
<dbReference type="InterPro" id="IPR036010">
    <property type="entry name" value="2Fe-2S_ferredoxin-like_sf"/>
</dbReference>
<dbReference type="InterPro" id="IPR050123">
    <property type="entry name" value="Prok_molybdopt-oxidoreductase"/>
</dbReference>
<dbReference type="PROSITE" id="PS51839">
    <property type="entry name" value="4FE4S_HC3"/>
    <property type="match status" value="1"/>
</dbReference>
<dbReference type="GO" id="GO:0016491">
    <property type="term" value="F:oxidoreductase activity"/>
    <property type="evidence" value="ECO:0007669"/>
    <property type="project" value="UniProtKB-KW"/>
</dbReference>
<dbReference type="Pfam" id="PF04879">
    <property type="entry name" value="Molybdop_Fe4S4"/>
    <property type="match status" value="1"/>
</dbReference>
<dbReference type="Pfam" id="PF13510">
    <property type="entry name" value="Fer2_4"/>
    <property type="match status" value="1"/>
</dbReference>
<dbReference type="InterPro" id="IPR001041">
    <property type="entry name" value="2Fe-2S_ferredoxin-type"/>
</dbReference>
<evidence type="ECO:0000256" key="12">
    <source>
        <dbReference type="ARBA" id="ARBA00034078"/>
    </source>
</evidence>
<evidence type="ECO:0000259" key="14">
    <source>
        <dbReference type="PROSITE" id="PS51839"/>
    </source>
</evidence>
<evidence type="ECO:0000313" key="16">
    <source>
        <dbReference type="Proteomes" id="UP000315700"/>
    </source>
</evidence>
<dbReference type="Gene3D" id="3.30.70.20">
    <property type="match status" value="1"/>
</dbReference>
<dbReference type="GO" id="GO:0008137">
    <property type="term" value="F:NADH dehydrogenase (ubiquinone) activity"/>
    <property type="evidence" value="ECO:0007669"/>
    <property type="project" value="InterPro"/>
</dbReference>
<keyword evidence="16" id="KW-1185">Reference proteome</keyword>
<dbReference type="GO" id="GO:0051539">
    <property type="term" value="F:4 iron, 4 sulfur cluster binding"/>
    <property type="evidence" value="ECO:0007669"/>
    <property type="project" value="UniProtKB-KW"/>
</dbReference>
<dbReference type="InterPro" id="IPR006963">
    <property type="entry name" value="Mopterin_OxRdtase_4Fe-4S_dom"/>
</dbReference>
<dbReference type="GO" id="GO:0051537">
    <property type="term" value="F:2 iron, 2 sulfur cluster binding"/>
    <property type="evidence" value="ECO:0007669"/>
    <property type="project" value="UniProtKB-KW"/>
</dbReference>
<dbReference type="Pfam" id="PF10588">
    <property type="entry name" value="NADH-G_4Fe-4S_3"/>
    <property type="match status" value="1"/>
</dbReference>
<keyword evidence="9" id="KW-0411">Iron-sulfur</keyword>
<feature type="domain" description="4Fe-4S Mo/W bis-MGD-type" evidence="13">
    <location>
        <begin position="227"/>
        <end position="283"/>
    </location>
</feature>
<comment type="cofactor">
    <cofactor evidence="12">
        <name>[2Fe-2S] cluster</name>
        <dbReference type="ChEBI" id="CHEBI:190135"/>
    </cofactor>
</comment>
<dbReference type="FunFam" id="3.30.70.20:FF:000002">
    <property type="entry name" value="NADH-ubiquinone oxidoreductase 75 kDa subunit"/>
    <property type="match status" value="1"/>
</dbReference>
<keyword evidence="7" id="KW-1278">Translocase</keyword>
<dbReference type="GO" id="GO:0042773">
    <property type="term" value="P:ATP synthesis coupled electron transport"/>
    <property type="evidence" value="ECO:0007669"/>
    <property type="project" value="InterPro"/>
</dbReference>
<accession>A0A517S9V7</accession>
<evidence type="ECO:0000256" key="10">
    <source>
        <dbReference type="ARBA" id="ARBA00023027"/>
    </source>
</evidence>
<reference evidence="15 16" key="1">
    <citation type="submission" date="2019-02" db="EMBL/GenBank/DDBJ databases">
        <title>Deep-cultivation of Planctomycetes and their phenomic and genomic characterization uncovers novel biology.</title>
        <authorList>
            <person name="Wiegand S."/>
            <person name="Jogler M."/>
            <person name="Boedeker C."/>
            <person name="Pinto D."/>
            <person name="Vollmers J."/>
            <person name="Rivas-Marin E."/>
            <person name="Kohn T."/>
            <person name="Peeters S.H."/>
            <person name="Heuer A."/>
            <person name="Rast P."/>
            <person name="Oberbeckmann S."/>
            <person name="Bunk B."/>
            <person name="Jeske O."/>
            <person name="Meyerdierks A."/>
            <person name="Storesund J.E."/>
            <person name="Kallscheuer N."/>
            <person name="Luecker S."/>
            <person name="Lage O.M."/>
            <person name="Pohl T."/>
            <person name="Merkel B.J."/>
            <person name="Hornburger P."/>
            <person name="Mueller R.-W."/>
            <person name="Bruemmer F."/>
            <person name="Labrenz M."/>
            <person name="Spormann A.M."/>
            <person name="Op den Camp H."/>
            <person name="Overmann J."/>
            <person name="Amann R."/>
            <person name="Jetten M.S.M."/>
            <person name="Mascher T."/>
            <person name="Medema M.H."/>
            <person name="Devos D.P."/>
            <person name="Kaster A.-K."/>
            <person name="Ovreas L."/>
            <person name="Rohde M."/>
            <person name="Galperin M.Y."/>
            <person name="Jogler C."/>
        </authorList>
    </citation>
    <scope>NUCLEOTIDE SEQUENCE [LARGE SCALE GENOMIC DNA]</scope>
    <source>
        <strain evidence="15 16">Pan44</strain>
    </source>
</reference>
<organism evidence="15 16">
    <name type="scientific">Caulifigura coniformis</name>
    <dbReference type="NCBI Taxonomy" id="2527983"/>
    <lineage>
        <taxon>Bacteria</taxon>
        <taxon>Pseudomonadati</taxon>
        <taxon>Planctomycetota</taxon>
        <taxon>Planctomycetia</taxon>
        <taxon>Planctomycetales</taxon>
        <taxon>Planctomycetaceae</taxon>
        <taxon>Caulifigura</taxon>
    </lineage>
</organism>
<evidence type="ECO:0000256" key="4">
    <source>
        <dbReference type="ARBA" id="ARBA00022485"/>
    </source>
</evidence>
<dbReference type="PANTHER" id="PTHR43105:SF13">
    <property type="entry name" value="NADH-UBIQUINONE OXIDOREDUCTASE 75 KDA SUBUNIT, MITOCHONDRIAL"/>
    <property type="match status" value="1"/>
</dbReference>
<dbReference type="GO" id="GO:0046872">
    <property type="term" value="F:metal ion binding"/>
    <property type="evidence" value="ECO:0007669"/>
    <property type="project" value="UniProtKB-KW"/>
</dbReference>
<dbReference type="Proteomes" id="UP000315700">
    <property type="component" value="Chromosome"/>
</dbReference>
<dbReference type="SUPFAM" id="SSF54292">
    <property type="entry name" value="2Fe-2S ferredoxin-like"/>
    <property type="match status" value="1"/>
</dbReference>
<dbReference type="PROSITE" id="PS00641">
    <property type="entry name" value="COMPLEX1_75K_1"/>
    <property type="match status" value="1"/>
</dbReference>
<keyword evidence="10" id="KW-0520">NAD</keyword>
<dbReference type="EC" id="1.6.5.11" evidence="15"/>
<dbReference type="InterPro" id="IPR000283">
    <property type="entry name" value="NADH_UbQ_OxRdtase_75kDa_su_CS"/>
</dbReference>
<evidence type="ECO:0000256" key="11">
    <source>
        <dbReference type="ARBA" id="ARBA00023136"/>
    </source>
</evidence>
<evidence type="ECO:0000313" key="15">
    <source>
        <dbReference type="EMBL" id="QDT52918.1"/>
    </source>
</evidence>
<dbReference type="SUPFAM" id="SSF53706">
    <property type="entry name" value="Formate dehydrogenase/DMSO reductase, domains 1-3"/>
    <property type="match status" value="1"/>
</dbReference>
<evidence type="ECO:0000256" key="2">
    <source>
        <dbReference type="ARBA" id="ARBA00004370"/>
    </source>
</evidence>
<comment type="subcellular location">
    <subcellularLocation>
        <location evidence="2">Membrane</location>
    </subcellularLocation>
</comment>
<dbReference type="CDD" id="cd00207">
    <property type="entry name" value="fer2"/>
    <property type="match status" value="1"/>
</dbReference>
<dbReference type="Gene3D" id="2.20.25.90">
    <property type="entry name" value="ADC-like domains"/>
    <property type="match status" value="1"/>
</dbReference>
<name>A0A517S9V7_9PLAN</name>
<dbReference type="PANTHER" id="PTHR43105">
    <property type="entry name" value="RESPIRATORY NITRATE REDUCTASE"/>
    <property type="match status" value="1"/>
</dbReference>
<dbReference type="InterPro" id="IPR054351">
    <property type="entry name" value="NADH_UbQ_OxRdtase_ferredoxin"/>
</dbReference>
<evidence type="ECO:0000256" key="7">
    <source>
        <dbReference type="ARBA" id="ARBA00022967"/>
    </source>
</evidence>
<keyword evidence="11" id="KW-0472">Membrane</keyword>
<keyword evidence="8" id="KW-0408">Iron</keyword>
<feature type="domain" description="4Fe-4S His(Cys)3-ligated-type" evidence="14">
    <location>
        <begin position="89"/>
        <end position="128"/>
    </location>
</feature>
<dbReference type="KEGG" id="ccos:Pan44_09310"/>
<dbReference type="InParanoid" id="A0A517S9V7"/>
<dbReference type="OrthoDB" id="9803192at2"/>
<comment type="similarity">
    <text evidence="3">Belongs to the complex I 75 kDa subunit family.</text>
</comment>
<dbReference type="Gene3D" id="3.40.50.740">
    <property type="match status" value="1"/>
</dbReference>
<evidence type="ECO:0000256" key="5">
    <source>
        <dbReference type="ARBA" id="ARBA00022714"/>
    </source>
</evidence>
<evidence type="ECO:0000256" key="8">
    <source>
        <dbReference type="ARBA" id="ARBA00023004"/>
    </source>
</evidence>
<dbReference type="GO" id="GO:0048038">
    <property type="term" value="F:quinone binding"/>
    <property type="evidence" value="ECO:0007669"/>
    <property type="project" value="UniProtKB-KW"/>
</dbReference>
<dbReference type="RefSeq" id="WP_145027675.1">
    <property type="nucleotide sequence ID" value="NZ_CP036271.1"/>
</dbReference>
<gene>
    <name evidence="15" type="primary">nqo3</name>
    <name evidence="15" type="ORF">Pan44_09310</name>
</gene>
<dbReference type="PROSITE" id="PS51669">
    <property type="entry name" value="4FE4S_MOW_BIS_MGD"/>
    <property type="match status" value="1"/>
</dbReference>
<evidence type="ECO:0000256" key="1">
    <source>
        <dbReference type="ARBA" id="ARBA00001966"/>
    </source>
</evidence>
<keyword evidence="5" id="KW-0001">2Fe-2S</keyword>
<dbReference type="FunCoup" id="A0A517S9V7">
    <property type="interactions" value="358"/>
</dbReference>
<protein>
    <submittedName>
        <fullName evidence="15">NADH-quinone oxidoreductase chain 3</fullName>
        <ecNumber evidence="15">1.6.5.11</ecNumber>
    </submittedName>
</protein>
<dbReference type="InterPro" id="IPR006656">
    <property type="entry name" value="Mopterin_OxRdtase"/>
</dbReference>
<dbReference type="SMART" id="SM00929">
    <property type="entry name" value="NADH-G_4Fe-4S_3"/>
    <property type="match status" value="1"/>
</dbReference>
<dbReference type="InterPro" id="IPR019574">
    <property type="entry name" value="NADH_UbQ_OxRdtase_Gsu_4Fe4S-bd"/>
</dbReference>
<evidence type="ECO:0000256" key="9">
    <source>
        <dbReference type="ARBA" id="ARBA00023014"/>
    </source>
</evidence>
<proteinExistence type="inferred from homology"/>
<dbReference type="PROSITE" id="PS00643">
    <property type="entry name" value="COMPLEX1_75K_3"/>
    <property type="match status" value="1"/>
</dbReference>
<comment type="cofactor">
    <cofactor evidence="1">
        <name>[4Fe-4S] cluster</name>
        <dbReference type="ChEBI" id="CHEBI:49883"/>
    </cofactor>
</comment>
<dbReference type="SMART" id="SM00926">
    <property type="entry name" value="Molybdop_Fe4S4"/>
    <property type="match status" value="1"/>
</dbReference>
<dbReference type="SUPFAM" id="SSF54862">
    <property type="entry name" value="4Fe-4S ferredoxins"/>
    <property type="match status" value="1"/>
</dbReference>
<sequence length="551" mass="60276">MPTVIVNDKPVEIGASEKLNCIEAAQRAGFEIPHYCYHPSLSVVASCRMCLVEVGDKKPDGTVAMQPKLVPGCQTPVKDGTVVISNSKKVADAQKATLEYLLLNHPLDCPTCDQAGECGLQDYSYKYGRGFSRLDEPKNIKPDKDYIGDQITLFTDRCIVCTRCVRFTREISGTAELQLVSRGSHEEIDIFPGEPCNNKLAGNVVDLCPVGALCSKDFLYEQRVWWLKTTKSVCSGCSSGCNITVDQNHDEVFRLKPRTNLQAQGYYMCDDGRFGWKYIHSDHRLQAPEERIDGRVASRDWDGVLPSAKTALTSAIQRKPKAVAAIFSPWMTVEEAYLLAKFLKDQSPDVTLALAPTRVEGEDDTYPKDVHGNPVQPVKFTIRAEKAPNRRGVEAVLKHFQGSLVPSSEVLSGLSSGTFDSLYLVESDPKARLAEAQAEGLKKARLLIVQGLLDSPAVKMAHYVLAAGSFAERDGTFINFAGLAQLIRRAVRGPGESRADNRILWDLASRTGLFNGPALRKEIAGEVAELAALAEEPGELGVFTGGEPAKV</sequence>
<dbReference type="FunFam" id="3.10.20.740:FF:000004">
    <property type="entry name" value="NADH-quinone oxidoreductase"/>
    <property type="match status" value="1"/>
</dbReference>
<dbReference type="Gene3D" id="3.10.20.740">
    <property type="match status" value="1"/>
</dbReference>
<dbReference type="Pfam" id="PF00384">
    <property type="entry name" value="Molybdopterin"/>
    <property type="match status" value="1"/>
</dbReference>
<evidence type="ECO:0000259" key="13">
    <source>
        <dbReference type="PROSITE" id="PS51669"/>
    </source>
</evidence>
<evidence type="ECO:0000256" key="6">
    <source>
        <dbReference type="ARBA" id="ARBA00022723"/>
    </source>
</evidence>
<evidence type="ECO:0000256" key="3">
    <source>
        <dbReference type="ARBA" id="ARBA00005404"/>
    </source>
</evidence>